<feature type="compositionally biased region" description="Acidic residues" evidence="2">
    <location>
        <begin position="91"/>
        <end position="100"/>
    </location>
</feature>
<evidence type="ECO:0000256" key="3">
    <source>
        <dbReference type="SAM" id="Phobius"/>
    </source>
</evidence>
<keyword evidence="3" id="KW-0812">Transmembrane</keyword>
<evidence type="ECO:0000313" key="5">
    <source>
        <dbReference type="Proteomes" id="UP001610563"/>
    </source>
</evidence>
<feature type="transmembrane region" description="Helical" evidence="3">
    <location>
        <begin position="730"/>
        <end position="752"/>
    </location>
</feature>
<comment type="caution">
    <text evidence="4">The sequence shown here is derived from an EMBL/GenBank/DDBJ whole genome shotgun (WGS) entry which is preliminary data.</text>
</comment>
<organism evidence="4 5">
    <name type="scientific">Aspergillus keveii</name>
    <dbReference type="NCBI Taxonomy" id="714993"/>
    <lineage>
        <taxon>Eukaryota</taxon>
        <taxon>Fungi</taxon>
        <taxon>Dikarya</taxon>
        <taxon>Ascomycota</taxon>
        <taxon>Pezizomycotina</taxon>
        <taxon>Eurotiomycetes</taxon>
        <taxon>Eurotiomycetidae</taxon>
        <taxon>Eurotiales</taxon>
        <taxon>Aspergillaceae</taxon>
        <taxon>Aspergillus</taxon>
        <taxon>Aspergillus subgen. Nidulantes</taxon>
    </lineage>
</organism>
<feature type="region of interest" description="Disordered" evidence="2">
    <location>
        <begin position="629"/>
        <end position="666"/>
    </location>
</feature>
<dbReference type="PANTHER" id="PTHR46494:SF1">
    <property type="entry name" value="CORA FAMILY METAL ION TRANSPORTER (EUROFUNG)"/>
    <property type="match status" value="1"/>
</dbReference>
<dbReference type="Proteomes" id="UP001610563">
    <property type="component" value="Unassembled WGS sequence"/>
</dbReference>
<evidence type="ECO:0000313" key="4">
    <source>
        <dbReference type="EMBL" id="KAL2785119.1"/>
    </source>
</evidence>
<feature type="compositionally biased region" description="Polar residues" evidence="2">
    <location>
        <begin position="101"/>
        <end position="115"/>
    </location>
</feature>
<sequence length="774" mass="87073">MATDPPLIAPSAPESVDDLTNGHQATRVRFDETPTRLSPDILSDFSDDCRDADDIHPTGPPLQVFAEPETAAKREDTSEHSRETPRPVPSDDFEDIDTDENQQSGPLSLVDSESQVEAEKTDSARHSGGRWRPMSRLWFRRLSRRNTGDSLQSVYPGATNSVVDTAKSQISQLAVPPDHNERNGSEAAAKKTSRWLENPDMLPSIMPEASVLHFTYSDPPKVDIDWKGYVKVLAAQLTTKLEEQVTVQKKAPLLFIGHGIGGLVVQEAAVQRASGLTILQEPDVDFHRWDKDKYGQFPSIQRTRRYDFVERVLASEGGFSNGKLWMEFVNAVSGRVKQMPIAWVYSSDETSVIPPSLNTLFVSVNGPSSAGFHTLSHHVYQSVAALIRSLAALHAAKYPELFELLELAFKAPGFPEDIMYPDIHIQLDKWPATPISSSSKRSKREQCAVALFMPILSFETKDNLDKLDKPIQAVAREEFSEIGNFQIELAKAYIGQGLYPHGFHPRRPLDQFSYTSRREEQIMPNLGRKPDNKPMAAAAALMAHAETQLFNQFGRFTRKLNDLISAAERDQLTRDMLKFHEESKLLMQIRDIQDELNIVKTVVEQQESVIDQLSRAISAFHQNSTRRHWKRNGDELGNTSPMGGSVELHEIEERQDTKPDGGKTRDILQESNMTSVKDNLRVLRGMLEYAGQIEHNIDHLLDLKQKQANALEARYAREGSDQSHRQGNIMLYWTTITIIFLPMSFLSSFFTINVSEFPKDAGGTTSWPLRNLSC</sequence>
<dbReference type="PANTHER" id="PTHR46494">
    <property type="entry name" value="CORA FAMILY METAL ION TRANSPORTER (EUROFUNG)"/>
    <property type="match status" value="1"/>
</dbReference>
<feature type="region of interest" description="Disordered" evidence="2">
    <location>
        <begin position="1"/>
        <end position="129"/>
    </location>
</feature>
<name>A0ABR4FPF0_9EURO</name>
<evidence type="ECO:0000256" key="2">
    <source>
        <dbReference type="SAM" id="MobiDB-lite"/>
    </source>
</evidence>
<gene>
    <name evidence="4" type="ORF">BJX66DRAFT_343364</name>
</gene>
<protein>
    <submittedName>
        <fullName evidence="4">Uncharacterized protein</fullName>
    </submittedName>
</protein>
<reference evidence="4 5" key="1">
    <citation type="submission" date="2024-07" db="EMBL/GenBank/DDBJ databases">
        <title>Section-level genome sequencing and comparative genomics of Aspergillus sections Usti and Cavernicolus.</title>
        <authorList>
            <consortium name="Lawrence Berkeley National Laboratory"/>
            <person name="Nybo J.L."/>
            <person name="Vesth T.C."/>
            <person name="Theobald S."/>
            <person name="Frisvad J.C."/>
            <person name="Larsen T.O."/>
            <person name="Kjaerboelling I."/>
            <person name="Rothschild-Mancinelli K."/>
            <person name="Lyhne E.K."/>
            <person name="Kogle M.E."/>
            <person name="Barry K."/>
            <person name="Clum A."/>
            <person name="Na H."/>
            <person name="Ledsgaard L."/>
            <person name="Lin J."/>
            <person name="Lipzen A."/>
            <person name="Kuo A."/>
            <person name="Riley R."/>
            <person name="Mondo S."/>
            <person name="Labutti K."/>
            <person name="Haridas S."/>
            <person name="Pangalinan J."/>
            <person name="Salamov A.A."/>
            <person name="Simmons B.A."/>
            <person name="Magnuson J.K."/>
            <person name="Chen J."/>
            <person name="Drula E."/>
            <person name="Henrissat B."/>
            <person name="Wiebenga A."/>
            <person name="Lubbers R.J."/>
            <person name="Gomes A.C."/>
            <person name="Makela M.R."/>
            <person name="Stajich J."/>
            <person name="Grigoriev I.V."/>
            <person name="Mortensen U.H."/>
            <person name="De Vries R.P."/>
            <person name="Baker S.E."/>
            <person name="Andersen M.R."/>
        </authorList>
    </citation>
    <scope>NUCLEOTIDE SEQUENCE [LARGE SCALE GENOMIC DNA]</scope>
    <source>
        <strain evidence="4 5">CBS 209.92</strain>
    </source>
</reference>
<dbReference type="Pfam" id="PF01544">
    <property type="entry name" value="CorA"/>
    <property type="match status" value="1"/>
</dbReference>
<dbReference type="Gene3D" id="1.20.58.340">
    <property type="entry name" value="Magnesium transport protein CorA, transmembrane region"/>
    <property type="match status" value="1"/>
</dbReference>
<evidence type="ECO:0000256" key="1">
    <source>
        <dbReference type="ARBA" id="ARBA00004651"/>
    </source>
</evidence>
<accession>A0ABR4FPF0</accession>
<proteinExistence type="predicted"/>
<dbReference type="EMBL" id="JBFTWV010000154">
    <property type="protein sequence ID" value="KAL2785119.1"/>
    <property type="molecule type" value="Genomic_DNA"/>
</dbReference>
<feature type="compositionally biased region" description="Basic and acidic residues" evidence="2">
    <location>
        <begin position="47"/>
        <end position="56"/>
    </location>
</feature>
<feature type="compositionally biased region" description="Basic and acidic residues" evidence="2">
    <location>
        <begin position="70"/>
        <end position="85"/>
    </location>
</feature>
<feature type="compositionally biased region" description="Basic and acidic residues" evidence="2">
    <location>
        <begin position="647"/>
        <end position="666"/>
    </location>
</feature>
<comment type="subcellular location">
    <subcellularLocation>
        <location evidence="1">Cell membrane</location>
        <topology evidence="1">Multi-pass membrane protein</topology>
    </subcellularLocation>
</comment>
<keyword evidence="5" id="KW-1185">Reference proteome</keyword>
<keyword evidence="3" id="KW-1133">Transmembrane helix</keyword>
<keyword evidence="3" id="KW-0472">Membrane</keyword>
<dbReference type="InterPro" id="IPR002523">
    <property type="entry name" value="MgTranspt_CorA/ZnTranspt_ZntB"/>
</dbReference>